<name>A0A1N7FIM8_9EURY</name>
<gene>
    <name evidence="2" type="ORF">SAMN05421858_5099</name>
</gene>
<keyword evidence="3" id="KW-1185">Reference proteome</keyword>
<feature type="compositionally biased region" description="Polar residues" evidence="1">
    <location>
        <begin position="20"/>
        <end position="30"/>
    </location>
</feature>
<evidence type="ECO:0000313" key="2">
    <source>
        <dbReference type="EMBL" id="SIS00147.1"/>
    </source>
</evidence>
<organism evidence="2 3">
    <name type="scientific">Haladaptatus litoreus</name>
    <dbReference type="NCBI Taxonomy" id="553468"/>
    <lineage>
        <taxon>Archaea</taxon>
        <taxon>Methanobacteriati</taxon>
        <taxon>Methanobacteriota</taxon>
        <taxon>Stenosarchaea group</taxon>
        <taxon>Halobacteria</taxon>
        <taxon>Halobacteriales</taxon>
        <taxon>Haladaptataceae</taxon>
        <taxon>Haladaptatus</taxon>
    </lineage>
</organism>
<dbReference type="EMBL" id="FTNO01000009">
    <property type="protein sequence ID" value="SIS00147.1"/>
    <property type="molecule type" value="Genomic_DNA"/>
</dbReference>
<protein>
    <submittedName>
        <fullName evidence="2">Uncharacterized protein</fullName>
    </submittedName>
</protein>
<accession>A0A1N7FIM8</accession>
<feature type="region of interest" description="Disordered" evidence="1">
    <location>
        <begin position="1"/>
        <end position="40"/>
    </location>
</feature>
<evidence type="ECO:0000313" key="3">
    <source>
        <dbReference type="Proteomes" id="UP000186914"/>
    </source>
</evidence>
<sequence length="104" mass="11340">MTFGSQSRKFKARGFEDAEQNTNENPSLVDSTAPGCGDIPNRRPLTFCFCARDNIACPLHERQVSPVMSNPDITMNSNAFTSDDSIGIGNNTLGNNTRAWEVGL</sequence>
<dbReference type="Proteomes" id="UP000186914">
    <property type="component" value="Unassembled WGS sequence"/>
</dbReference>
<reference evidence="3" key="1">
    <citation type="submission" date="2017-01" db="EMBL/GenBank/DDBJ databases">
        <authorList>
            <person name="Varghese N."/>
            <person name="Submissions S."/>
        </authorList>
    </citation>
    <scope>NUCLEOTIDE SEQUENCE [LARGE SCALE GENOMIC DNA]</scope>
    <source>
        <strain evidence="3">CGMCC 1.7737</strain>
    </source>
</reference>
<dbReference type="AlphaFoldDB" id="A0A1N7FIM8"/>
<evidence type="ECO:0000256" key="1">
    <source>
        <dbReference type="SAM" id="MobiDB-lite"/>
    </source>
</evidence>
<proteinExistence type="predicted"/>